<gene>
    <name evidence="3" type="ORF">GCM10022419_088310</name>
</gene>
<evidence type="ECO:0000256" key="1">
    <source>
        <dbReference type="SAM" id="MobiDB-lite"/>
    </source>
</evidence>
<feature type="region of interest" description="Disordered" evidence="1">
    <location>
        <begin position="793"/>
        <end position="838"/>
    </location>
</feature>
<dbReference type="InterPro" id="IPR041664">
    <property type="entry name" value="AAA_16"/>
</dbReference>
<dbReference type="SUPFAM" id="SSF52540">
    <property type="entry name" value="P-loop containing nucleoside triphosphate hydrolases"/>
    <property type="match status" value="1"/>
</dbReference>
<feature type="compositionally biased region" description="Acidic residues" evidence="1">
    <location>
        <begin position="800"/>
        <end position="809"/>
    </location>
</feature>
<sequence>MTPEGSGRLLRAAVLSTFDVEQIEPRLAEIDVDDLAEFLASSCERVVDATGTPRWRLRDDERVRVLRGQSTAALLGAVDSVTTRPDEPVQAVLEQYLHGELPPVGELSPSALGGVLQLERWFGADAGLPRAQEVQSRLDWAEIAGPLERLLARGFVGRSDLLAELRSFIEDGPQETEFVLYGVGGSGKSTVLARLIDELTRAAVPVAYVTYDRGWLIDGGPFALFDEIVRQLATQVDDLGDQAARLRRQAEATGRRTGFADIASRGSQSRVRVPASLLARLAKPLRGQRRVLVVLDTFEEMERRELSRIAEVFGFLRELGAELPGLRVVVAGRTPVQVGGTRLRAPWRLSGLGEADALRLLRELVAEPDSELLGEVVRLVGGNPLSLRLAADVLNRSGGAPVRLLSVAEGNVQGQLYSRLLEHIADPRVRAIAHPGLVVRRLTPEVIREVLAEPCGIAPLEAYEEQDIFWGLVREATLCEPSPDGDGALVHRQDVRALMLPFIQLDNPGTIRRIHEAAVRYYESAPPEEVSAGVARREELYHRLMLKQEPPQLDERWQPAAGADLAAVIDELPARAQLYLTTKVRGLRLDPEVRATADDHEWRHSVEPVARARIERGLLTEALELLRERRGADGRALLPVMEIEVLERLGRVTEALGLVAAERENACRRGSLTTMRELITHEARILERLSRWEAAMALLGQLAGLDRERRARNSRLDDDVRVRELVVLTSMLRIARHQGRDDPEIEELRNETAELAGSTPGRLLTGIPSLLRDLAAEIGLASPGIMELAVATLAEPSEGPSEEPSEEPVDASQWSRHFSEVSDLSQDYLDHPQEGLER</sequence>
<accession>A0ABP6Z0J0</accession>
<proteinExistence type="predicted"/>
<protein>
    <submittedName>
        <fullName evidence="3">AAA family ATPase</fullName>
    </submittedName>
</protein>
<name>A0ABP6Z0J0_9ACTN</name>
<organism evidence="3 4">
    <name type="scientific">Nonomuraea rosea</name>
    <dbReference type="NCBI Taxonomy" id="638574"/>
    <lineage>
        <taxon>Bacteria</taxon>
        <taxon>Bacillati</taxon>
        <taxon>Actinomycetota</taxon>
        <taxon>Actinomycetes</taxon>
        <taxon>Streptosporangiales</taxon>
        <taxon>Streptosporangiaceae</taxon>
        <taxon>Nonomuraea</taxon>
    </lineage>
</organism>
<dbReference type="Gene3D" id="3.40.50.300">
    <property type="entry name" value="P-loop containing nucleotide triphosphate hydrolases"/>
    <property type="match status" value="1"/>
</dbReference>
<reference evidence="4" key="1">
    <citation type="journal article" date="2019" name="Int. J. Syst. Evol. Microbiol.">
        <title>The Global Catalogue of Microorganisms (GCM) 10K type strain sequencing project: providing services to taxonomists for standard genome sequencing and annotation.</title>
        <authorList>
            <consortium name="The Broad Institute Genomics Platform"/>
            <consortium name="The Broad Institute Genome Sequencing Center for Infectious Disease"/>
            <person name="Wu L."/>
            <person name="Ma J."/>
        </authorList>
    </citation>
    <scope>NUCLEOTIDE SEQUENCE [LARGE SCALE GENOMIC DNA]</scope>
    <source>
        <strain evidence="4">JCM 17326</strain>
    </source>
</reference>
<dbReference type="Proteomes" id="UP001500630">
    <property type="component" value="Unassembled WGS sequence"/>
</dbReference>
<comment type="caution">
    <text evidence="3">The sequence shown here is derived from an EMBL/GenBank/DDBJ whole genome shotgun (WGS) entry which is preliminary data.</text>
</comment>
<dbReference type="InterPro" id="IPR027417">
    <property type="entry name" value="P-loop_NTPase"/>
</dbReference>
<evidence type="ECO:0000313" key="3">
    <source>
        <dbReference type="EMBL" id="GAA3591811.1"/>
    </source>
</evidence>
<evidence type="ECO:0000259" key="2">
    <source>
        <dbReference type="Pfam" id="PF13191"/>
    </source>
</evidence>
<dbReference type="CDD" id="cd01983">
    <property type="entry name" value="SIMIBI"/>
    <property type="match status" value="1"/>
</dbReference>
<dbReference type="Pfam" id="PF13191">
    <property type="entry name" value="AAA_16"/>
    <property type="match status" value="1"/>
</dbReference>
<feature type="domain" description="Orc1-like AAA ATPase" evidence="2">
    <location>
        <begin position="155"/>
        <end position="310"/>
    </location>
</feature>
<keyword evidence="4" id="KW-1185">Reference proteome</keyword>
<evidence type="ECO:0000313" key="4">
    <source>
        <dbReference type="Proteomes" id="UP001500630"/>
    </source>
</evidence>
<dbReference type="EMBL" id="BAABDQ010000027">
    <property type="protein sequence ID" value="GAA3591811.1"/>
    <property type="molecule type" value="Genomic_DNA"/>
</dbReference>
<feature type="compositionally biased region" description="Basic and acidic residues" evidence="1">
    <location>
        <begin position="828"/>
        <end position="838"/>
    </location>
</feature>
<dbReference type="RefSeq" id="WP_345571692.1">
    <property type="nucleotide sequence ID" value="NZ_BAABDQ010000027.1"/>
</dbReference>